<reference evidence="2" key="1">
    <citation type="submission" date="2005-11" db="EMBL/GenBank/DDBJ databases">
        <title>Substrate specificity of adenylation domains in nonribosomal peptide synthetase of cpbI and cpbK genes involved in tetrapeptide biosynthesis in Lysobacter lactamgenus.</title>
        <authorList>
            <person name="Demirev A.V."/>
            <person name="Jaishy B.P."/>
            <person name="Ryu D.D.Y."/>
            <person name="Nam D.-H."/>
        </authorList>
    </citation>
    <scope>NUCLEOTIDE SEQUENCE</scope>
    <source>
        <strain evidence="2">IFO14288</strain>
    </source>
</reference>
<dbReference type="InterPro" id="IPR042099">
    <property type="entry name" value="ANL_N_sf"/>
</dbReference>
<proteinExistence type="predicted"/>
<dbReference type="Pfam" id="PF00668">
    <property type="entry name" value="Condensation"/>
    <property type="match status" value="1"/>
</dbReference>
<accession>Q2XNF7</accession>
<dbReference type="GO" id="GO:0047527">
    <property type="term" value="F:2,3-dihydroxybenzoate-serine ligase activity"/>
    <property type="evidence" value="ECO:0007669"/>
    <property type="project" value="TreeGrafter"/>
</dbReference>
<dbReference type="InterPro" id="IPR036736">
    <property type="entry name" value="ACP-like_sf"/>
</dbReference>
<gene>
    <name evidence="2" type="primary">cpbK</name>
</gene>
<dbReference type="Gene3D" id="3.30.559.30">
    <property type="entry name" value="Nonribosomal peptide synthetase, condensation domain"/>
    <property type="match status" value="1"/>
</dbReference>
<dbReference type="InterPro" id="IPR001242">
    <property type="entry name" value="Condensation_dom"/>
</dbReference>
<name>Q2XNF7_LYSLA</name>
<dbReference type="InterPro" id="IPR045851">
    <property type="entry name" value="AMP-bd_C_sf"/>
</dbReference>
<dbReference type="SUPFAM" id="SSF56801">
    <property type="entry name" value="Acetyl-CoA synthetase-like"/>
    <property type="match status" value="1"/>
</dbReference>
<dbReference type="PANTHER" id="PTHR45527:SF1">
    <property type="entry name" value="FATTY ACID SYNTHASE"/>
    <property type="match status" value="1"/>
</dbReference>
<dbReference type="InterPro" id="IPR020459">
    <property type="entry name" value="AMP-binding"/>
</dbReference>
<dbReference type="InterPro" id="IPR020845">
    <property type="entry name" value="AMP-binding_CS"/>
</dbReference>
<evidence type="ECO:0000313" key="2">
    <source>
        <dbReference type="EMBL" id="ABB80393.1"/>
    </source>
</evidence>
<dbReference type="PROSITE" id="PS50075">
    <property type="entry name" value="CARRIER"/>
    <property type="match status" value="1"/>
</dbReference>
<organism evidence="2">
    <name type="scientific">Lysobacter lactamgenus</name>
    <dbReference type="NCBI Taxonomy" id="39596"/>
    <lineage>
        <taxon>Bacteria</taxon>
        <taxon>Pseudomonadati</taxon>
        <taxon>Pseudomonadota</taxon>
        <taxon>Gammaproteobacteria</taxon>
        <taxon>Lysobacterales</taxon>
        <taxon>Lysobacteraceae</taxon>
        <taxon>Lysobacter</taxon>
    </lineage>
</organism>
<dbReference type="GO" id="GO:0009366">
    <property type="term" value="C:enterobactin synthetase complex"/>
    <property type="evidence" value="ECO:0007669"/>
    <property type="project" value="TreeGrafter"/>
</dbReference>
<evidence type="ECO:0000259" key="1">
    <source>
        <dbReference type="PROSITE" id="PS50075"/>
    </source>
</evidence>
<dbReference type="Pfam" id="PF00550">
    <property type="entry name" value="PP-binding"/>
    <property type="match status" value="1"/>
</dbReference>
<sequence>MVLELAPAQQDIYLEGRIFGKAVNNIGGYQIYRCELDLPRFAEARTRVLRDNDAYRLRFHERDGGCSPFVSDELPPALGIVDCAGAAAAQEWMDARMATPFDDLSAAVFEDALLRLGDGEYWYFAKAHHLIMDGWGFALQMQRFLTAYAEPAAPAADAAAPGPSMIDYMRRQSGYRSSPQYARSRDYWLARHAGAAGSLFPRPAAPAAAASRRVGAVVDADLIASLRRLAADAKADLVTVMYAALYLYFSRVCRRDDLIIGSPVHNRRNAVDKDTIGSIVNVNLHRLAAKADVAFVDLVAEVAAALRQDRRHGQFPLGDLVRALRGAHGADDELPYEIAFNYQKLDFELSVHGVPVETRYLSHSRERVPLTFVLCEYGNQDVRLHLDYATGYFDEPDAQALLERMVNLLRQVAADGARPLRDYDLLLAGERRDQFQTWQGPGLALRADACIQDFFEQQALRSPDAIAVVCEDASLTYRELNREANRLAHRLIGLGAGPGHKIGICHGRSLRLPVALLAVLKSGSAYVPIDPSYPPARVRHILDDARPALAIVDEQGAAALGPFDGVAIRIDAAAGAGHDEAASANPARAATGLSAHDVAYVIYTSGSTGRPKGVLIEHRNAASFIQWALAHYPAEKLAAVLAATSICFDLSIFEMFVPLATGGRVVLAENVLALRDHEIEGLSLINTVPSAIRALLEADAVPRSVRCINLAGELLQQELVDELYARLGAVEVYDLYGPSESTTYSTVCLRTRGGSASIGRPIANTQVYVLDESGDPLPSGAIGEIHIGGAGLARGYLDRPEATAEKFVFNRHAGARVYRTGDLARWTADGRLQYRGRKDNQEKIRGHRVEPGEIEACLREHPSVAECIVVGRGSAGDAGGRYLVAYVVAAGDAGPVQDEAAAGLIAELGRFLAARLPAYALPSRFVALSALPLTPNGKVDRNALPEPGHAARGRPIRRRATTWSIGSRRLWRDALQQEHIGVHDSFFSRGGDSLLLLKLASSIEREFALRIDLPLLFTSPTIESQGHLLARQLELERLRHAVSDLRETRSDSFIDL</sequence>
<dbReference type="Gene3D" id="3.30.559.10">
    <property type="entry name" value="Chloramphenicol acetyltransferase-like domain"/>
    <property type="match status" value="1"/>
</dbReference>
<feature type="domain" description="Carrier" evidence="1">
    <location>
        <begin position="958"/>
        <end position="1033"/>
    </location>
</feature>
<dbReference type="AlphaFoldDB" id="Q2XNF7"/>
<dbReference type="GO" id="GO:0005829">
    <property type="term" value="C:cytosol"/>
    <property type="evidence" value="ECO:0007669"/>
    <property type="project" value="TreeGrafter"/>
</dbReference>
<dbReference type="InterPro" id="IPR023213">
    <property type="entry name" value="CAT-like_dom_sf"/>
</dbReference>
<dbReference type="FunFam" id="3.40.50.980:FF:000001">
    <property type="entry name" value="Non-ribosomal peptide synthetase"/>
    <property type="match status" value="1"/>
</dbReference>
<dbReference type="InterPro" id="IPR025110">
    <property type="entry name" value="AMP-bd_C"/>
</dbReference>
<dbReference type="Gene3D" id="1.10.1200.10">
    <property type="entry name" value="ACP-like"/>
    <property type="match status" value="1"/>
</dbReference>
<dbReference type="GO" id="GO:0031177">
    <property type="term" value="F:phosphopantetheine binding"/>
    <property type="evidence" value="ECO:0007669"/>
    <property type="project" value="TreeGrafter"/>
</dbReference>
<dbReference type="GO" id="GO:0009239">
    <property type="term" value="P:enterobactin biosynthetic process"/>
    <property type="evidence" value="ECO:0007669"/>
    <property type="project" value="TreeGrafter"/>
</dbReference>
<dbReference type="SUPFAM" id="SSF52777">
    <property type="entry name" value="CoA-dependent acyltransferases"/>
    <property type="match status" value="2"/>
</dbReference>
<dbReference type="Gene3D" id="3.40.50.12780">
    <property type="entry name" value="N-terminal domain of ligase-like"/>
    <property type="match status" value="1"/>
</dbReference>
<protein>
    <submittedName>
        <fullName evidence="2">L-alanine specific nonribosomal peptide synthetase</fullName>
    </submittedName>
</protein>
<dbReference type="PANTHER" id="PTHR45527">
    <property type="entry name" value="NONRIBOSOMAL PEPTIDE SYNTHETASE"/>
    <property type="match status" value="1"/>
</dbReference>
<dbReference type="PRINTS" id="PR00154">
    <property type="entry name" value="AMPBINDING"/>
</dbReference>
<dbReference type="NCBIfam" id="TIGR01733">
    <property type="entry name" value="AA-adenyl-dom"/>
    <property type="match status" value="1"/>
</dbReference>
<dbReference type="SUPFAM" id="SSF47336">
    <property type="entry name" value="ACP-like"/>
    <property type="match status" value="1"/>
</dbReference>
<dbReference type="Pfam" id="PF00501">
    <property type="entry name" value="AMP-binding"/>
    <property type="match status" value="1"/>
</dbReference>
<dbReference type="InterPro" id="IPR010071">
    <property type="entry name" value="AA_adenyl_dom"/>
</dbReference>
<dbReference type="InterPro" id="IPR000873">
    <property type="entry name" value="AMP-dep_synth/lig_dom"/>
</dbReference>
<dbReference type="GO" id="GO:0043041">
    <property type="term" value="P:amino acid activation for nonribosomal peptide biosynthetic process"/>
    <property type="evidence" value="ECO:0007669"/>
    <property type="project" value="TreeGrafter"/>
</dbReference>
<dbReference type="SMR" id="Q2XNF7"/>
<dbReference type="EMBL" id="DQ278493">
    <property type="protein sequence ID" value="ABB80393.1"/>
    <property type="molecule type" value="Genomic_DNA"/>
</dbReference>
<dbReference type="InterPro" id="IPR009081">
    <property type="entry name" value="PP-bd_ACP"/>
</dbReference>
<dbReference type="Gene3D" id="3.30.300.30">
    <property type="match status" value="1"/>
</dbReference>
<dbReference type="PROSITE" id="PS00455">
    <property type="entry name" value="AMP_BINDING"/>
    <property type="match status" value="1"/>
</dbReference>
<dbReference type="CDD" id="cd12115">
    <property type="entry name" value="A_NRPS_Sfm_like"/>
    <property type="match status" value="1"/>
</dbReference>
<dbReference type="Pfam" id="PF13193">
    <property type="entry name" value="AMP-binding_C"/>
    <property type="match status" value="1"/>
</dbReference>